<dbReference type="Pfam" id="PF12733">
    <property type="entry name" value="Cadherin-like"/>
    <property type="match status" value="1"/>
</dbReference>
<feature type="compositionally biased region" description="Low complexity" evidence="1">
    <location>
        <begin position="701"/>
        <end position="737"/>
    </location>
</feature>
<dbReference type="SMART" id="SM00287">
    <property type="entry name" value="SH3b"/>
    <property type="match status" value="1"/>
</dbReference>
<keyword evidence="5" id="KW-1185">Reference proteome</keyword>
<comment type="caution">
    <text evidence="4">The sequence shown here is derived from an EMBL/GenBank/DDBJ whole genome shotgun (WGS) entry which is preliminary data.</text>
</comment>
<evidence type="ECO:0000256" key="1">
    <source>
        <dbReference type="SAM" id="MobiDB-lite"/>
    </source>
</evidence>
<dbReference type="RefSeq" id="WP_349229124.1">
    <property type="nucleotide sequence ID" value="NZ_JBBMFJ010000011.1"/>
</dbReference>
<evidence type="ECO:0000259" key="3">
    <source>
        <dbReference type="PROSITE" id="PS51781"/>
    </source>
</evidence>
<dbReference type="PROSITE" id="PS51781">
    <property type="entry name" value="SH3B"/>
    <property type="match status" value="1"/>
</dbReference>
<dbReference type="Gene3D" id="2.30.30.40">
    <property type="entry name" value="SH3 Domains"/>
    <property type="match status" value="1"/>
</dbReference>
<feature type="compositionally biased region" description="Gly residues" evidence="1">
    <location>
        <begin position="676"/>
        <end position="700"/>
    </location>
</feature>
<organism evidence="4 5">
    <name type="scientific">Ventrimonas faecis</name>
    <dbReference type="NCBI Taxonomy" id="3133170"/>
    <lineage>
        <taxon>Bacteria</taxon>
        <taxon>Bacillati</taxon>
        <taxon>Bacillota</taxon>
        <taxon>Clostridia</taxon>
        <taxon>Lachnospirales</taxon>
        <taxon>Lachnospiraceae</taxon>
        <taxon>Ventrimonas</taxon>
    </lineage>
</organism>
<feature type="region of interest" description="Disordered" evidence="1">
    <location>
        <begin position="254"/>
        <end position="350"/>
    </location>
</feature>
<gene>
    <name evidence="4" type="ORF">WMO41_06925</name>
</gene>
<dbReference type="Proteomes" id="UP001437460">
    <property type="component" value="Unassembled WGS sequence"/>
</dbReference>
<protein>
    <submittedName>
        <fullName evidence="4">Cadherin-like beta sandwich domain-containing protein</fullName>
    </submittedName>
</protein>
<dbReference type="Pfam" id="PF08239">
    <property type="entry name" value="SH3_3"/>
    <property type="match status" value="1"/>
</dbReference>
<name>A0ABV1HKP7_9FIRM</name>
<feature type="domain" description="SH3b" evidence="3">
    <location>
        <begin position="37"/>
        <end position="108"/>
    </location>
</feature>
<dbReference type="EMBL" id="JBBMFJ010000011">
    <property type="protein sequence ID" value="MEQ2562895.1"/>
    <property type="molecule type" value="Genomic_DNA"/>
</dbReference>
<proteinExistence type="predicted"/>
<evidence type="ECO:0000313" key="5">
    <source>
        <dbReference type="Proteomes" id="UP001437460"/>
    </source>
</evidence>
<feature type="compositionally biased region" description="Low complexity" evidence="1">
    <location>
        <begin position="257"/>
        <end position="287"/>
    </location>
</feature>
<feature type="signal peptide" evidence="2">
    <location>
        <begin position="1"/>
        <end position="27"/>
    </location>
</feature>
<sequence length="747" mass="75842">MKKQTLKKGLAAVLGLALCVQMPSVHSALQLSAYAQERSATINASSLNVRSGAGTSYSSVGKLGKGTAVTVVGEKSASDGKTWYQIRYTSGGSTQTGYVLSTYVKFPVSYSHDSSFESQLSAQGFPESYKDGLRQIHAQYPNWTFTAVKTGLDWNTVIQNEGVLGRNLVHTNSISSYKSLADGAYNWDSGTWTGFDGSTWVAASTEIISYYMDPRNFLDEVNIFQFLDQSYNASLHTKEGLQSMLKGTFMEGSVKNGGSASSSTSSGSSSSSSSSGSSSSGVVSAGPGVSGGKSSGTTSATPGGSSSGTTSATPGESSSGGASSYPGGSSSSGSTSQSPSSNGGHQVRLEGPSASITKKNTELLASSVVIGVGPGAASSNSGSSTSGSPSGTTSSGTQTPGTSTGTSTSGVSYADAIMSAAQSSGVSPYVIAAMIIQEQGRNGTGNSISGNYAGYTGYYNYFNVGAYASDGMGAVQRGLWYASQSGSYGRPWTTPESSIAGGAQFYGTNYVKAGQDTLYLKKYNVQGSNMYKHQYMTNVDGAASEGSIFAEGFTSQQKSTALNFKIPVYNNMPETPCPQPTLSGSPNNKLNGLGVEGFTLTPTFNRDTYSYDLIVDHSVSNVTVSASAIDSKASVRGNGNVSLSSGINDISVVVRAENGTERTYTIHVVRQAGGPTYNGGIGSGVSGGNSSGVTVGGPGSSSGSTSSGSTSSSVITVGPNGGSTSTSPNSGSSSGGSRVTFSSPGGN</sequence>
<evidence type="ECO:0000256" key="2">
    <source>
        <dbReference type="SAM" id="SignalP"/>
    </source>
</evidence>
<keyword evidence="2" id="KW-0732">Signal</keyword>
<dbReference type="InterPro" id="IPR003646">
    <property type="entry name" value="SH3-like_bac-type"/>
</dbReference>
<reference evidence="4 5" key="1">
    <citation type="submission" date="2024-03" db="EMBL/GenBank/DDBJ databases">
        <title>Human intestinal bacterial collection.</title>
        <authorList>
            <person name="Pauvert C."/>
            <person name="Hitch T.C.A."/>
            <person name="Clavel T."/>
        </authorList>
    </citation>
    <scope>NUCLEOTIDE SEQUENCE [LARGE SCALE GENOMIC DNA]</scope>
    <source>
        <strain evidence="4 5">CLA-AP-H27</strain>
    </source>
</reference>
<feature type="region of interest" description="Disordered" evidence="1">
    <location>
        <begin position="672"/>
        <end position="747"/>
    </location>
</feature>
<feature type="chain" id="PRO_5046907595" evidence="2">
    <location>
        <begin position="28"/>
        <end position="747"/>
    </location>
</feature>
<evidence type="ECO:0000313" key="4">
    <source>
        <dbReference type="EMBL" id="MEQ2562895.1"/>
    </source>
</evidence>
<feature type="region of interest" description="Disordered" evidence="1">
    <location>
        <begin position="376"/>
        <end position="409"/>
    </location>
</feature>
<feature type="compositionally biased region" description="Low complexity" evidence="1">
    <location>
        <begin position="295"/>
        <end position="344"/>
    </location>
</feature>
<dbReference type="InterPro" id="IPR025883">
    <property type="entry name" value="Cadherin-like_domain"/>
</dbReference>
<accession>A0ABV1HKP7</accession>